<reference evidence="9" key="2">
    <citation type="submission" date="2023-06" db="EMBL/GenBank/DDBJ databases">
        <authorList>
            <consortium name="Lawrence Berkeley National Laboratory"/>
            <person name="Haridas S."/>
            <person name="Hensen N."/>
            <person name="Bonometti L."/>
            <person name="Westerberg I."/>
            <person name="Brannstrom I.O."/>
            <person name="Guillou S."/>
            <person name="Cros-Aarteil S."/>
            <person name="Calhoun S."/>
            <person name="Kuo A."/>
            <person name="Mondo S."/>
            <person name="Pangilinan J."/>
            <person name="Riley R."/>
            <person name="LaButti K."/>
            <person name="Andreopoulos B."/>
            <person name="Lipzen A."/>
            <person name="Chen C."/>
            <person name="Yanf M."/>
            <person name="Daum C."/>
            <person name="Ng V."/>
            <person name="Clum A."/>
            <person name="Steindorff A."/>
            <person name="Ohm R."/>
            <person name="Martin F."/>
            <person name="Silar P."/>
            <person name="Natvig D."/>
            <person name="Lalanne C."/>
            <person name="Gautier V."/>
            <person name="Ament-velasquez S.L."/>
            <person name="Kruys A."/>
            <person name="Hutchinson M.I."/>
            <person name="Powell A.J."/>
            <person name="Barry K."/>
            <person name="Miller A.N."/>
            <person name="Grigoriev I.V."/>
            <person name="Debuchy R."/>
            <person name="Gladieux P."/>
            <person name="Thoren M.H."/>
            <person name="Johannesson H."/>
        </authorList>
    </citation>
    <scope>NUCLEOTIDE SEQUENCE</scope>
    <source>
        <strain evidence="9">CBS 232.78</strain>
    </source>
</reference>
<protein>
    <recommendedName>
        <fullName evidence="8">HMA domain-containing protein</fullName>
    </recommendedName>
</protein>
<dbReference type="InterPro" id="IPR006121">
    <property type="entry name" value="HMA_dom"/>
</dbReference>
<keyword evidence="1" id="KW-0813">Transport</keyword>
<evidence type="ECO:0000259" key="8">
    <source>
        <dbReference type="PROSITE" id="PS50846"/>
    </source>
</evidence>
<dbReference type="InterPro" id="IPR017969">
    <property type="entry name" value="Heavy-metal-associated_CS"/>
</dbReference>
<keyword evidence="2" id="KW-0479">Metal-binding</keyword>
<accession>A0AAE0NTR1</accession>
<name>A0AAE0NTR1_9PEZI</name>
<dbReference type="Proteomes" id="UP001285441">
    <property type="component" value="Unassembled WGS sequence"/>
</dbReference>
<dbReference type="PANTHER" id="PTHR46365:SF1">
    <property type="entry name" value="COPPER TRANSPORT PROTEIN ATOX1"/>
    <property type="match status" value="1"/>
</dbReference>
<dbReference type="PROSITE" id="PS50846">
    <property type="entry name" value="HMA_2"/>
    <property type="match status" value="1"/>
</dbReference>
<evidence type="ECO:0000313" key="9">
    <source>
        <dbReference type="EMBL" id="KAK3387511.1"/>
    </source>
</evidence>
<proteinExistence type="inferred from homology"/>
<evidence type="ECO:0000256" key="2">
    <source>
        <dbReference type="ARBA" id="ARBA00022723"/>
    </source>
</evidence>
<dbReference type="AlphaFoldDB" id="A0AAE0NTR1"/>
<dbReference type="InterPro" id="IPR051881">
    <property type="entry name" value="Copper_transport_ATOX1-like"/>
</dbReference>
<sequence>MADIATDATPVAAAAPAPAAEHTYKFNVSMSCGGCSGAVDRVLKKLNGVKSYEVSLESQTATVVAEADLPYEKVLKTIAKTGKKVNTGEADGVEQSVEVVEEKA</sequence>
<evidence type="ECO:0000256" key="5">
    <source>
        <dbReference type="ARBA" id="ARBA00023065"/>
    </source>
</evidence>
<dbReference type="CDD" id="cd00371">
    <property type="entry name" value="HMA"/>
    <property type="match status" value="1"/>
</dbReference>
<dbReference type="EMBL" id="JAULSW010000003">
    <property type="protein sequence ID" value="KAK3387511.1"/>
    <property type="molecule type" value="Genomic_DNA"/>
</dbReference>
<dbReference type="PANTHER" id="PTHR46365">
    <property type="entry name" value="COPPER TRANSPORT PROTEIN ATOX1"/>
    <property type="match status" value="1"/>
</dbReference>
<dbReference type="GO" id="GO:0046872">
    <property type="term" value="F:metal ion binding"/>
    <property type="evidence" value="ECO:0007669"/>
    <property type="project" value="UniProtKB-KW"/>
</dbReference>
<comment type="similarity">
    <text evidence="7">Belongs to the ATX1 family.</text>
</comment>
<dbReference type="InterPro" id="IPR036163">
    <property type="entry name" value="HMA_dom_sf"/>
</dbReference>
<evidence type="ECO:0000256" key="4">
    <source>
        <dbReference type="ARBA" id="ARBA00023008"/>
    </source>
</evidence>
<dbReference type="Gene3D" id="3.30.70.100">
    <property type="match status" value="1"/>
</dbReference>
<dbReference type="Pfam" id="PF00403">
    <property type="entry name" value="HMA"/>
    <property type="match status" value="1"/>
</dbReference>
<dbReference type="GO" id="GO:0006825">
    <property type="term" value="P:copper ion transport"/>
    <property type="evidence" value="ECO:0007669"/>
    <property type="project" value="UniProtKB-KW"/>
</dbReference>
<feature type="domain" description="HMA" evidence="8">
    <location>
        <begin position="21"/>
        <end position="86"/>
    </location>
</feature>
<comment type="caution">
    <text evidence="9">The sequence shown here is derived from an EMBL/GenBank/DDBJ whole genome shotgun (WGS) entry which is preliminary data.</text>
</comment>
<keyword evidence="5" id="KW-0406">Ion transport</keyword>
<dbReference type="GO" id="GO:0005829">
    <property type="term" value="C:cytosol"/>
    <property type="evidence" value="ECO:0007669"/>
    <property type="project" value="TreeGrafter"/>
</dbReference>
<dbReference type="GO" id="GO:0016531">
    <property type="term" value="F:copper chaperone activity"/>
    <property type="evidence" value="ECO:0007669"/>
    <property type="project" value="TreeGrafter"/>
</dbReference>
<organism evidence="9 10">
    <name type="scientific">Podospora didyma</name>
    <dbReference type="NCBI Taxonomy" id="330526"/>
    <lineage>
        <taxon>Eukaryota</taxon>
        <taxon>Fungi</taxon>
        <taxon>Dikarya</taxon>
        <taxon>Ascomycota</taxon>
        <taxon>Pezizomycotina</taxon>
        <taxon>Sordariomycetes</taxon>
        <taxon>Sordariomycetidae</taxon>
        <taxon>Sordariales</taxon>
        <taxon>Podosporaceae</taxon>
        <taxon>Podospora</taxon>
    </lineage>
</organism>
<dbReference type="FunFam" id="3.30.70.100:FF:000008">
    <property type="entry name" value="Copper transport protein ATOX1"/>
    <property type="match status" value="1"/>
</dbReference>
<gene>
    <name evidence="9" type="ORF">B0H63DRAFT_470201</name>
</gene>
<reference evidence="9" key="1">
    <citation type="journal article" date="2023" name="Mol. Phylogenet. Evol.">
        <title>Genome-scale phylogeny and comparative genomics of the fungal order Sordariales.</title>
        <authorList>
            <person name="Hensen N."/>
            <person name="Bonometti L."/>
            <person name="Westerberg I."/>
            <person name="Brannstrom I.O."/>
            <person name="Guillou S."/>
            <person name="Cros-Aarteil S."/>
            <person name="Calhoun S."/>
            <person name="Haridas S."/>
            <person name="Kuo A."/>
            <person name="Mondo S."/>
            <person name="Pangilinan J."/>
            <person name="Riley R."/>
            <person name="LaButti K."/>
            <person name="Andreopoulos B."/>
            <person name="Lipzen A."/>
            <person name="Chen C."/>
            <person name="Yan M."/>
            <person name="Daum C."/>
            <person name="Ng V."/>
            <person name="Clum A."/>
            <person name="Steindorff A."/>
            <person name="Ohm R.A."/>
            <person name="Martin F."/>
            <person name="Silar P."/>
            <person name="Natvig D.O."/>
            <person name="Lalanne C."/>
            <person name="Gautier V."/>
            <person name="Ament-Velasquez S.L."/>
            <person name="Kruys A."/>
            <person name="Hutchinson M.I."/>
            <person name="Powell A.J."/>
            <person name="Barry K."/>
            <person name="Miller A.N."/>
            <person name="Grigoriev I.V."/>
            <person name="Debuchy R."/>
            <person name="Gladieux P."/>
            <person name="Hiltunen Thoren M."/>
            <person name="Johannesson H."/>
        </authorList>
    </citation>
    <scope>NUCLEOTIDE SEQUENCE</scope>
    <source>
        <strain evidence="9">CBS 232.78</strain>
    </source>
</reference>
<dbReference type="SUPFAM" id="SSF55008">
    <property type="entry name" value="HMA, heavy metal-associated domain"/>
    <property type="match status" value="1"/>
</dbReference>
<keyword evidence="3" id="KW-0187">Copper transport</keyword>
<evidence type="ECO:0000256" key="7">
    <source>
        <dbReference type="ARBA" id="ARBA00038171"/>
    </source>
</evidence>
<keyword evidence="6" id="KW-0143">Chaperone</keyword>
<evidence type="ECO:0000256" key="1">
    <source>
        <dbReference type="ARBA" id="ARBA00022448"/>
    </source>
</evidence>
<evidence type="ECO:0000313" key="10">
    <source>
        <dbReference type="Proteomes" id="UP001285441"/>
    </source>
</evidence>
<dbReference type="PROSITE" id="PS01047">
    <property type="entry name" value="HMA_1"/>
    <property type="match status" value="1"/>
</dbReference>
<evidence type="ECO:0000256" key="6">
    <source>
        <dbReference type="ARBA" id="ARBA00023186"/>
    </source>
</evidence>
<evidence type="ECO:0000256" key="3">
    <source>
        <dbReference type="ARBA" id="ARBA00022796"/>
    </source>
</evidence>
<keyword evidence="10" id="KW-1185">Reference proteome</keyword>
<keyword evidence="4" id="KW-0186">Copper</keyword>